<dbReference type="Pfam" id="PF25210">
    <property type="entry name" value="Kelch_FKB95"/>
    <property type="match status" value="1"/>
</dbReference>
<dbReference type="SUPFAM" id="SSF117281">
    <property type="entry name" value="Kelch motif"/>
    <property type="match status" value="1"/>
</dbReference>
<dbReference type="InterPro" id="IPR036047">
    <property type="entry name" value="F-box-like_dom_sf"/>
</dbReference>
<dbReference type="SUPFAM" id="SSF81383">
    <property type="entry name" value="F-box domain"/>
    <property type="match status" value="1"/>
</dbReference>
<gene>
    <name evidence="3" type="primary">LOC108846881</name>
</gene>
<evidence type="ECO:0000259" key="1">
    <source>
        <dbReference type="PROSITE" id="PS50181"/>
    </source>
</evidence>
<evidence type="ECO:0000313" key="3">
    <source>
        <dbReference type="RefSeq" id="XP_018475567.1"/>
    </source>
</evidence>
<dbReference type="Gene3D" id="1.20.1280.50">
    <property type="match status" value="1"/>
</dbReference>
<name>A0A6J0MSY7_RAPSA</name>
<dbReference type="InterPro" id="IPR015915">
    <property type="entry name" value="Kelch-typ_b-propeller"/>
</dbReference>
<sequence>MAGKQQSSEPPSLITSLPQDVIFDILSRLSRFDYPALSLVCKHFRSIAASPELFTTRSLLGRTEQCLYVVLSNMGELYSNRFYILCQKADGERRLGLIPSLPAIHTYFSYAKMGYLAVGSRIYVFGQSTTDRMMSLSIDCVSHTVQLLPSMPVTMCNTVADIIEGRIYVIGYHNRNDWKRKMVVLNTETQMWEPEMIWLDDSDCYICNNSCVVMADKLYTRNSANSFFYDPKENKWETDEMLDLKIWHNACVIDDVLYYLDFYEKELRAYDGKKRCWQVVKGLEALLSETTRYRIEVWSPKTVSYDGKLDLFFHSLRRHEDKLCEVWCAEI</sequence>
<dbReference type="GeneID" id="108846881"/>
<dbReference type="RefSeq" id="XP_018475567.1">
    <property type="nucleotide sequence ID" value="XM_018620065.2"/>
</dbReference>
<dbReference type="InterPro" id="IPR001810">
    <property type="entry name" value="F-box_dom"/>
</dbReference>
<dbReference type="Gene3D" id="2.120.10.80">
    <property type="entry name" value="Kelch-type beta propeller"/>
    <property type="match status" value="1"/>
</dbReference>
<accession>A0A6J0MSY7</accession>
<feature type="domain" description="F-box" evidence="1">
    <location>
        <begin position="11"/>
        <end position="57"/>
    </location>
</feature>
<dbReference type="Pfam" id="PF00646">
    <property type="entry name" value="F-box"/>
    <property type="match status" value="1"/>
</dbReference>
<dbReference type="SMART" id="SM00256">
    <property type="entry name" value="FBOX"/>
    <property type="match status" value="1"/>
</dbReference>
<evidence type="ECO:0000313" key="2">
    <source>
        <dbReference type="Proteomes" id="UP000504610"/>
    </source>
</evidence>
<organism evidence="2 3">
    <name type="scientific">Raphanus sativus</name>
    <name type="common">Radish</name>
    <name type="synonym">Raphanus raphanistrum var. sativus</name>
    <dbReference type="NCBI Taxonomy" id="3726"/>
    <lineage>
        <taxon>Eukaryota</taxon>
        <taxon>Viridiplantae</taxon>
        <taxon>Streptophyta</taxon>
        <taxon>Embryophyta</taxon>
        <taxon>Tracheophyta</taxon>
        <taxon>Spermatophyta</taxon>
        <taxon>Magnoliopsida</taxon>
        <taxon>eudicotyledons</taxon>
        <taxon>Gunneridae</taxon>
        <taxon>Pentapetalae</taxon>
        <taxon>rosids</taxon>
        <taxon>malvids</taxon>
        <taxon>Brassicales</taxon>
        <taxon>Brassicaceae</taxon>
        <taxon>Brassiceae</taxon>
        <taxon>Raphanus</taxon>
    </lineage>
</organism>
<dbReference type="InterPro" id="IPR057499">
    <property type="entry name" value="Kelch_FKB95"/>
</dbReference>
<dbReference type="Proteomes" id="UP000504610">
    <property type="component" value="Chromosome 3"/>
</dbReference>
<dbReference type="KEGG" id="rsz:108846881"/>
<dbReference type="PROSITE" id="PS50181">
    <property type="entry name" value="FBOX"/>
    <property type="match status" value="1"/>
</dbReference>
<reference evidence="2" key="1">
    <citation type="journal article" date="2019" name="Database">
        <title>The radish genome database (RadishGD): an integrated information resource for radish genomics.</title>
        <authorList>
            <person name="Yu H.J."/>
            <person name="Baek S."/>
            <person name="Lee Y.J."/>
            <person name="Cho A."/>
            <person name="Mun J.H."/>
        </authorList>
    </citation>
    <scope>NUCLEOTIDE SEQUENCE [LARGE SCALE GENOMIC DNA]</scope>
    <source>
        <strain evidence="2">cv. WK10039</strain>
    </source>
</reference>
<dbReference type="PANTHER" id="PTHR24414:SF135">
    <property type="entry name" value="F-BOX DOMAIN-CONTAINING PROTEIN"/>
    <property type="match status" value="1"/>
</dbReference>
<keyword evidence="2" id="KW-1185">Reference proteome</keyword>
<dbReference type="AlphaFoldDB" id="A0A6J0MSY7"/>
<dbReference type="OrthoDB" id="1101092at2759"/>
<dbReference type="CDD" id="cd22152">
    <property type="entry name" value="F-box_AtAFR-like"/>
    <property type="match status" value="1"/>
</dbReference>
<dbReference type="PANTHER" id="PTHR24414">
    <property type="entry name" value="F-BOX/KELCH-REPEAT PROTEIN SKIP4"/>
    <property type="match status" value="1"/>
</dbReference>
<reference evidence="3" key="2">
    <citation type="submission" date="2025-08" db="UniProtKB">
        <authorList>
            <consortium name="RefSeq"/>
        </authorList>
    </citation>
    <scope>IDENTIFICATION</scope>
    <source>
        <tissue evidence="3">Leaf</tissue>
    </source>
</reference>
<proteinExistence type="predicted"/>
<dbReference type="InterPro" id="IPR050354">
    <property type="entry name" value="F-box/kelch-repeat_ARATH"/>
</dbReference>
<protein>
    <submittedName>
        <fullName evidence="3">F-box/kelch-repeat protein At4g38940-like</fullName>
    </submittedName>
</protein>